<name>A0AAV4P9M8_CAEEX</name>
<dbReference type="AlphaFoldDB" id="A0AAV4P9M8"/>
<sequence>MHEKAKKHLHTIRSRWPLASETTFVLWTLARLAPLNLPRVSVSSPKGNSTLKRVVQHPSCLQRCLGALSSNSRSPTFVYECKWVWESGVFFRDLCMRRSI</sequence>
<gene>
    <name evidence="1" type="ORF">CEXT_305431</name>
</gene>
<evidence type="ECO:0000313" key="2">
    <source>
        <dbReference type="Proteomes" id="UP001054945"/>
    </source>
</evidence>
<reference evidence="1 2" key="1">
    <citation type="submission" date="2021-06" db="EMBL/GenBank/DDBJ databases">
        <title>Caerostris extrusa draft genome.</title>
        <authorList>
            <person name="Kono N."/>
            <person name="Arakawa K."/>
        </authorList>
    </citation>
    <scope>NUCLEOTIDE SEQUENCE [LARGE SCALE GENOMIC DNA]</scope>
</reference>
<comment type="caution">
    <text evidence="1">The sequence shown here is derived from an EMBL/GenBank/DDBJ whole genome shotgun (WGS) entry which is preliminary data.</text>
</comment>
<organism evidence="1 2">
    <name type="scientific">Caerostris extrusa</name>
    <name type="common">Bark spider</name>
    <name type="synonym">Caerostris bankana</name>
    <dbReference type="NCBI Taxonomy" id="172846"/>
    <lineage>
        <taxon>Eukaryota</taxon>
        <taxon>Metazoa</taxon>
        <taxon>Ecdysozoa</taxon>
        <taxon>Arthropoda</taxon>
        <taxon>Chelicerata</taxon>
        <taxon>Arachnida</taxon>
        <taxon>Araneae</taxon>
        <taxon>Araneomorphae</taxon>
        <taxon>Entelegynae</taxon>
        <taxon>Araneoidea</taxon>
        <taxon>Araneidae</taxon>
        <taxon>Caerostris</taxon>
    </lineage>
</organism>
<keyword evidence="2" id="KW-1185">Reference proteome</keyword>
<evidence type="ECO:0000313" key="1">
    <source>
        <dbReference type="EMBL" id="GIX92396.1"/>
    </source>
</evidence>
<accession>A0AAV4P9M8</accession>
<protein>
    <submittedName>
        <fullName evidence="1">Uncharacterized protein</fullName>
    </submittedName>
</protein>
<dbReference type="Proteomes" id="UP001054945">
    <property type="component" value="Unassembled WGS sequence"/>
</dbReference>
<dbReference type="EMBL" id="BPLR01021687">
    <property type="protein sequence ID" value="GIX92396.1"/>
    <property type="molecule type" value="Genomic_DNA"/>
</dbReference>
<proteinExistence type="predicted"/>